<comment type="caution">
    <text evidence="6">The sequence shown here is derived from an EMBL/GenBank/DDBJ whole genome shotgun (WGS) entry which is preliminary data.</text>
</comment>
<dbReference type="OrthoDB" id="109543at2759"/>
<evidence type="ECO:0000313" key="6">
    <source>
        <dbReference type="EMBL" id="KAF2095056.1"/>
    </source>
</evidence>
<dbReference type="InterPro" id="IPR012317">
    <property type="entry name" value="Poly(ADP-ribose)pol_cat_dom"/>
</dbReference>
<evidence type="ECO:0000313" key="7">
    <source>
        <dbReference type="Proteomes" id="UP000799772"/>
    </source>
</evidence>
<feature type="domain" description="PARP catalytic" evidence="5">
    <location>
        <begin position="1155"/>
        <end position="1223"/>
    </location>
</feature>
<dbReference type="SUPFAM" id="SSF56399">
    <property type="entry name" value="ADP-ribosylation"/>
    <property type="match status" value="1"/>
</dbReference>
<gene>
    <name evidence="6" type="ORF">NA57DRAFT_79545</name>
</gene>
<reference evidence="6" key="1">
    <citation type="journal article" date="2020" name="Stud. Mycol.">
        <title>101 Dothideomycetes genomes: a test case for predicting lifestyles and emergence of pathogens.</title>
        <authorList>
            <person name="Haridas S."/>
            <person name="Albert R."/>
            <person name="Binder M."/>
            <person name="Bloem J."/>
            <person name="Labutti K."/>
            <person name="Salamov A."/>
            <person name="Andreopoulos B."/>
            <person name="Baker S."/>
            <person name="Barry K."/>
            <person name="Bills G."/>
            <person name="Bluhm B."/>
            <person name="Cannon C."/>
            <person name="Castanera R."/>
            <person name="Culley D."/>
            <person name="Daum C."/>
            <person name="Ezra D."/>
            <person name="Gonzalez J."/>
            <person name="Henrissat B."/>
            <person name="Kuo A."/>
            <person name="Liang C."/>
            <person name="Lipzen A."/>
            <person name="Lutzoni F."/>
            <person name="Magnuson J."/>
            <person name="Mondo S."/>
            <person name="Nolan M."/>
            <person name="Ohm R."/>
            <person name="Pangilinan J."/>
            <person name="Park H.-J."/>
            <person name="Ramirez L."/>
            <person name="Alfaro M."/>
            <person name="Sun H."/>
            <person name="Tritt A."/>
            <person name="Yoshinaga Y."/>
            <person name="Zwiers L.-H."/>
            <person name="Turgeon B."/>
            <person name="Goodwin S."/>
            <person name="Spatafora J."/>
            <person name="Crous P."/>
            <person name="Grigoriev I."/>
        </authorList>
    </citation>
    <scope>NUCLEOTIDE SEQUENCE</scope>
    <source>
        <strain evidence="6">CBS 133067</strain>
    </source>
</reference>
<keyword evidence="1" id="KW-0328">Glycosyltransferase</keyword>
<keyword evidence="2" id="KW-0808">Transferase</keyword>
<name>A0A9P4IB56_9PEZI</name>
<dbReference type="GO" id="GO:0016779">
    <property type="term" value="F:nucleotidyltransferase activity"/>
    <property type="evidence" value="ECO:0007669"/>
    <property type="project" value="UniProtKB-KW"/>
</dbReference>
<dbReference type="EMBL" id="ML978132">
    <property type="protein sequence ID" value="KAF2095056.1"/>
    <property type="molecule type" value="Genomic_DNA"/>
</dbReference>
<accession>A0A9P4IB56</accession>
<organism evidence="6 7">
    <name type="scientific">Rhizodiscina lignyota</name>
    <dbReference type="NCBI Taxonomy" id="1504668"/>
    <lineage>
        <taxon>Eukaryota</taxon>
        <taxon>Fungi</taxon>
        <taxon>Dikarya</taxon>
        <taxon>Ascomycota</taxon>
        <taxon>Pezizomycotina</taxon>
        <taxon>Dothideomycetes</taxon>
        <taxon>Pleosporomycetidae</taxon>
        <taxon>Aulographales</taxon>
        <taxon>Rhizodiscinaceae</taxon>
        <taxon>Rhizodiscina</taxon>
    </lineage>
</organism>
<proteinExistence type="predicted"/>
<keyword evidence="3" id="KW-0548">Nucleotidyltransferase</keyword>
<dbReference type="GO" id="GO:0003950">
    <property type="term" value="F:NAD+ poly-ADP-ribosyltransferase activity"/>
    <property type="evidence" value="ECO:0007669"/>
    <property type="project" value="InterPro"/>
</dbReference>
<keyword evidence="4" id="KW-0520">NAD</keyword>
<protein>
    <recommendedName>
        <fullName evidence="5">PARP catalytic domain-containing protein</fullName>
    </recommendedName>
</protein>
<dbReference type="InterPro" id="IPR051838">
    <property type="entry name" value="ARTD_PARP"/>
</dbReference>
<evidence type="ECO:0000256" key="2">
    <source>
        <dbReference type="ARBA" id="ARBA00022679"/>
    </source>
</evidence>
<evidence type="ECO:0000259" key="5">
    <source>
        <dbReference type="Pfam" id="PF00644"/>
    </source>
</evidence>
<dbReference type="Gene3D" id="3.90.228.10">
    <property type="match status" value="1"/>
</dbReference>
<evidence type="ECO:0000256" key="4">
    <source>
        <dbReference type="ARBA" id="ARBA00023027"/>
    </source>
</evidence>
<evidence type="ECO:0000256" key="1">
    <source>
        <dbReference type="ARBA" id="ARBA00022676"/>
    </source>
</evidence>
<dbReference type="Pfam" id="PF00644">
    <property type="entry name" value="PARP"/>
    <property type="match status" value="1"/>
</dbReference>
<keyword evidence="7" id="KW-1185">Reference proteome</keyword>
<evidence type="ECO:0000256" key="3">
    <source>
        <dbReference type="ARBA" id="ARBA00022695"/>
    </source>
</evidence>
<dbReference type="Proteomes" id="UP000799772">
    <property type="component" value="Unassembled WGS sequence"/>
</dbReference>
<sequence>MPLFNRKSQESLWHQQIEARIAAQRFPDDVGEFSFPIEDLKKVTSQYLVKRKLESISTKCDEQLERLLEAQKFGDLVGRLSAFVSCLPFLSPSSARSLVVANIRLDGATTSHAELQLLLRFIVIAQEINGGSLREEELDYVSRLIKFASPQINFLGTLLKDHFAQEKTLTSKNALSTLNISHLVDGACKRFANHLLTLEQNGKLFLAYVESSWFSKIANDAEISRTLNNNISEWKSWTEWRPDTSRLKRWEKLTDDHIALLQDLLVLEGRDTTGSGKGTLLEALDSRRSRPSDSISCEAMVITPAGGDIRAELDNLFDGLDAALGIGPNAVLLFAHLCGQGQANARTVDIISAIEQAGVVATASKAVLDFFISISNNSKITYINKIKDTNKLVAIMRLLPVLGSNDRLRQLLSSVLSSEIGPALRAAQDTLATQIRKGGTGETVGMRIFSFGSLLTASEWLQPFFSTEIQIFAAGLPTEDKLLAVFKHRVAIREDGLIFEHEETSNFLMATLAGRGTSDQGAHDMALGLATVYQRPMDSDRRAITVFFTKASKDYNIDSTLVKQCLDELHEAQDWFTKGLASILIKRSDTLDLTCAQFMDLLMQLLQRDPHMHSECWRKLWLSMFEVHIPQILGLMAVKLSLSSWFQWTSNLHALIGTGNPFVASNIDLEVFFSWTGTLKSDHSLALGRLEKALNGRRDLRWIYLRETEIAVSLLHLLDSPTDAPLREVENVILSRLIPEGGNASAICAALSRLSKSSEVGIEACRAVVRRYDKSRQEISRAIFSGWLKDEGLSPSDRRTIESVGALLGVNSLNESEVIVAKAILVKEYEAVIKSANSFDSLRIALKLDDAPRTKVILAQLGIEDTSISGVTNLDVPPSLIHYIELVDDGIYELSFPIVQMRPFKRKALGVPTTSRMIIVRLNLRYGFSSPSFCVHLDHGMKPEDNAEHTFWRTSRSSGAPNRSFCGQPTSRFLYHASRALWKHLQEGVETLESAYNAMSKILEDLSHQCLVCGTSLGRLLRSSVCSGPCSFSLSQAALEVRLEDLKSDSPVVDALLAGIYAAAVLNRTDVTLLPGCPLGNSVIKAELGYFPPMSSFKDISSFATDVRALGQTAVDLLSWTCTTYRGFLTSATHGLRIPSMPNVHQFVLANAAPGLESAFATNFATYGSTVLFHGTSLDRLYCILREGLRVVSGTGLQQHGATSGHGIYLADEPSTSTGYFGSASSWRGSAYQNVGVLLACEYAGPPSRSIGIQVVTDPSMVIVRYVFLCPHGFVAPMRKDIVPAIEIACSSLRSGSV</sequence>
<dbReference type="PANTHER" id="PTHR21328">
    <property type="entry name" value="POLY ADP-RIBOSE POLYMERASE FAMILY, MEMBER PARP"/>
    <property type="match status" value="1"/>
</dbReference>